<feature type="transmembrane region" description="Helical" evidence="1">
    <location>
        <begin position="35"/>
        <end position="55"/>
    </location>
</feature>
<keyword evidence="1" id="KW-1133">Transmembrane helix</keyword>
<protein>
    <recommendedName>
        <fullName evidence="2">Ancillary SecYEG translocon subunit/Cell division coordinator CpoB TPR domain-containing protein</fullName>
    </recommendedName>
</protein>
<feature type="domain" description="Ancillary SecYEG translocon subunit/Cell division coordinator CpoB TPR" evidence="2">
    <location>
        <begin position="33"/>
        <end position="212"/>
    </location>
</feature>
<dbReference type="Proteomes" id="UP000000483">
    <property type="component" value="Chromosome"/>
</dbReference>
<dbReference type="SUPFAM" id="SSF48452">
    <property type="entry name" value="TPR-like"/>
    <property type="match status" value="1"/>
</dbReference>
<reference evidence="4" key="2">
    <citation type="submission" date="2011-03" db="EMBL/GenBank/DDBJ databases">
        <title>The complete genome of Desulfobacca acetoxidans DSM 11109.</title>
        <authorList>
            <consortium name="US DOE Joint Genome Institute (JGI-PGF)"/>
            <person name="Lucas S."/>
            <person name="Copeland A."/>
            <person name="Lapidus A."/>
            <person name="Bruce D."/>
            <person name="Goodwin L."/>
            <person name="Pitluck S."/>
            <person name="Peters L."/>
            <person name="Kyrpides N."/>
            <person name="Mavromatis K."/>
            <person name="Ivanova N."/>
            <person name="Ovchinnikova G."/>
            <person name="Teshima H."/>
            <person name="Detter J.C."/>
            <person name="Han C."/>
            <person name="Land M."/>
            <person name="Hauser L."/>
            <person name="Markowitz V."/>
            <person name="Cheng J.-F."/>
            <person name="Hugenholtz P."/>
            <person name="Woyke T."/>
            <person name="Wu D."/>
            <person name="Spring S."/>
            <person name="Schueler E."/>
            <person name="Brambilla E."/>
            <person name="Klenk H.-P."/>
            <person name="Eisen J.A."/>
        </authorList>
    </citation>
    <scope>NUCLEOTIDE SEQUENCE [LARGE SCALE GENOMIC DNA]</scope>
    <source>
        <strain evidence="4">ATCC 700848 / DSM 11109 / ASRB2</strain>
    </source>
</reference>
<dbReference type="eggNOG" id="COG2976">
    <property type="taxonomic scope" value="Bacteria"/>
</dbReference>
<proteinExistence type="predicted"/>
<evidence type="ECO:0000313" key="3">
    <source>
        <dbReference type="EMBL" id="AEB08606.1"/>
    </source>
</evidence>
<gene>
    <name evidence="3" type="ordered locus">Desac_0726</name>
</gene>
<dbReference type="InterPro" id="IPR011990">
    <property type="entry name" value="TPR-like_helical_dom_sf"/>
</dbReference>
<dbReference type="Gene3D" id="1.25.40.10">
    <property type="entry name" value="Tetratricopeptide repeat domain"/>
    <property type="match status" value="2"/>
</dbReference>
<keyword evidence="4" id="KW-1185">Reference proteome</keyword>
<sequence length="224" mass="25477">MTKIKKPLSSRKKLQEPDEFITFGARMLDLARKNLRTIVIGFAVIIVAGAAWGYIQKRQMDRQERAAEFYQASVGRASSHVPDLLKELEIIIQDYPDTGGALQARLYLANVLFGERRYQEAAAAFTALGEAAPELRVLVAENLSYCYEAQKEYQKASAVLEPLVQDKNLPYRQELQRRQALLYELGGEPAKALKVFKQMLEEKPPADFIPYIREKIKILAEKKT</sequence>
<evidence type="ECO:0000259" key="2">
    <source>
        <dbReference type="Pfam" id="PF09976"/>
    </source>
</evidence>
<keyword evidence="1" id="KW-0812">Transmembrane</keyword>
<dbReference type="STRING" id="880072.Desac_0726"/>
<evidence type="ECO:0000256" key="1">
    <source>
        <dbReference type="SAM" id="Phobius"/>
    </source>
</evidence>
<reference evidence="3 4" key="1">
    <citation type="journal article" date="2011" name="Stand. Genomic Sci.">
        <title>Complete genome sequence of the acetate-degrading sulfate reducer Desulfobacca acetoxidans type strain (ASRB2).</title>
        <authorList>
            <person name="Goker M."/>
            <person name="Teshima H."/>
            <person name="Lapidus A."/>
            <person name="Nolan M."/>
            <person name="Lucas S."/>
            <person name="Hammon N."/>
            <person name="Deshpande S."/>
            <person name="Cheng J.F."/>
            <person name="Tapia R."/>
            <person name="Han C."/>
            <person name="Goodwin L."/>
            <person name="Pitluck S."/>
            <person name="Huntemann M."/>
            <person name="Liolios K."/>
            <person name="Ivanova N."/>
            <person name="Pagani I."/>
            <person name="Mavromatis K."/>
            <person name="Ovchinikova G."/>
            <person name="Pati A."/>
            <person name="Chen A."/>
            <person name="Palaniappan K."/>
            <person name="Land M."/>
            <person name="Hauser L."/>
            <person name="Brambilla E.M."/>
            <person name="Rohde M."/>
            <person name="Spring S."/>
            <person name="Detter J.C."/>
            <person name="Woyke T."/>
            <person name="Bristow J."/>
            <person name="Eisen J.A."/>
            <person name="Markowitz V."/>
            <person name="Hugenholtz P."/>
            <person name="Kyrpides N.C."/>
            <person name="Klenk H.P."/>
        </authorList>
    </citation>
    <scope>NUCLEOTIDE SEQUENCE [LARGE SCALE GENOMIC DNA]</scope>
    <source>
        <strain evidence="4">ATCC 700848 / DSM 11109 / ASRB2</strain>
    </source>
</reference>
<dbReference type="Pfam" id="PF09976">
    <property type="entry name" value="TPR_21"/>
    <property type="match status" value="1"/>
</dbReference>
<evidence type="ECO:0000313" key="4">
    <source>
        <dbReference type="Proteomes" id="UP000000483"/>
    </source>
</evidence>
<dbReference type="RefSeq" id="WP_013705719.1">
    <property type="nucleotide sequence ID" value="NC_015388.1"/>
</dbReference>
<dbReference type="HOGENOM" id="CLU_1233396_0_0_7"/>
<dbReference type="InterPro" id="IPR018704">
    <property type="entry name" value="SecYEG/CpoB_TPR"/>
</dbReference>
<keyword evidence="1" id="KW-0472">Membrane</keyword>
<organism evidence="3 4">
    <name type="scientific">Desulfobacca acetoxidans (strain ATCC 700848 / DSM 11109 / ASRB2)</name>
    <dbReference type="NCBI Taxonomy" id="880072"/>
    <lineage>
        <taxon>Bacteria</taxon>
        <taxon>Pseudomonadati</taxon>
        <taxon>Thermodesulfobacteriota</taxon>
        <taxon>Desulfobaccia</taxon>
        <taxon>Desulfobaccales</taxon>
        <taxon>Desulfobaccaceae</taxon>
        <taxon>Desulfobacca</taxon>
    </lineage>
</organism>
<dbReference type="KEGG" id="dao:Desac_0726"/>
<accession>F2NF51</accession>
<dbReference type="EMBL" id="CP002629">
    <property type="protein sequence ID" value="AEB08606.1"/>
    <property type="molecule type" value="Genomic_DNA"/>
</dbReference>
<name>F2NF51_DESAR</name>
<dbReference type="OrthoDB" id="5418121at2"/>
<dbReference type="AlphaFoldDB" id="F2NF51"/>